<comment type="subcellular location">
    <subcellularLocation>
        <location evidence="1">Nucleus</location>
    </subcellularLocation>
</comment>
<evidence type="ECO:0000259" key="6">
    <source>
        <dbReference type="Pfam" id="PF04825"/>
    </source>
</evidence>
<dbReference type="GO" id="GO:0005634">
    <property type="term" value="C:nucleus"/>
    <property type="evidence" value="ECO:0007669"/>
    <property type="project" value="UniProtKB-SubCell"/>
</dbReference>
<dbReference type="CDD" id="cd21789">
    <property type="entry name" value="Rad21_Rec8_M_SpRec8p-like"/>
    <property type="match status" value="1"/>
</dbReference>
<reference evidence="7" key="1">
    <citation type="submission" date="2020-06" db="EMBL/GenBank/DDBJ databases">
        <title>Genomes of multiple members of Pneumocystis genus reveal paths to human pathogen Pneumocystis jirovecii.</title>
        <authorList>
            <person name="Cisse O.H."/>
            <person name="Ma L."/>
            <person name="Dekker J."/>
            <person name="Khil P."/>
            <person name="Jo J."/>
            <person name="Brenchley J."/>
            <person name="Blair R."/>
            <person name="Pahar B."/>
            <person name="Chabe M."/>
            <person name="Van Rompay K.A."/>
            <person name="Keesler R."/>
            <person name="Sukura A."/>
            <person name="Hirsch V."/>
            <person name="Kutty G."/>
            <person name="Liu Y."/>
            <person name="Peng L."/>
            <person name="Chen J."/>
            <person name="Song J."/>
            <person name="Weissenbacher-Lang C."/>
            <person name="Xu J."/>
            <person name="Upham N.S."/>
            <person name="Stajich J.E."/>
            <person name="Cuomo C.A."/>
            <person name="Cushion M.T."/>
            <person name="Kovacs J.A."/>
        </authorList>
    </citation>
    <scope>NUCLEOTIDE SEQUENCE</scope>
    <source>
        <strain evidence="7">2A</strain>
    </source>
</reference>
<evidence type="ECO:0000256" key="3">
    <source>
        <dbReference type="ARBA" id="ARBA00023242"/>
    </source>
</evidence>
<evidence type="ECO:0000313" key="8">
    <source>
        <dbReference type="Proteomes" id="UP000663699"/>
    </source>
</evidence>
<evidence type="ECO:0000256" key="2">
    <source>
        <dbReference type="ARBA" id="ARBA00009870"/>
    </source>
</evidence>
<keyword evidence="3" id="KW-0539">Nucleus</keyword>
<dbReference type="Pfam" id="PF04825">
    <property type="entry name" value="Rad21_Rec8_N"/>
    <property type="match status" value="1"/>
</dbReference>
<comment type="similarity">
    <text evidence="2">Belongs to the rad21 family.</text>
</comment>
<feature type="domain" description="Rad21/Rec8-like protein C-terminal eukaryotic" evidence="5">
    <location>
        <begin position="596"/>
        <end position="634"/>
    </location>
</feature>
<gene>
    <name evidence="7" type="ORF">MERGE_000971</name>
</gene>
<feature type="region of interest" description="Disordered" evidence="4">
    <location>
        <begin position="307"/>
        <end position="337"/>
    </location>
</feature>
<protein>
    <recommendedName>
        <fullName evidence="9">Rad21/Rec8-like protein N-terminal domain-containing protein</fullName>
    </recommendedName>
</protein>
<dbReference type="EMBL" id="CP054544">
    <property type="protein sequence ID" value="QSL66589.1"/>
    <property type="molecule type" value="Genomic_DNA"/>
</dbReference>
<proteinExistence type="inferred from homology"/>
<dbReference type="GO" id="GO:0008278">
    <property type="term" value="C:cohesin complex"/>
    <property type="evidence" value="ECO:0007669"/>
    <property type="project" value="InterPro"/>
</dbReference>
<dbReference type="OrthoDB" id="5427633at2759"/>
<sequence>MKISLMFMNKGLCCGLGVIWLAATLGSKSSLKKLHRKEILSVNVPKACEYLSEPPEPLALRLSSNLMIGVTRIFDQQYGFFYTDVQLTHTKIRKELATINLEKANIDLPKTKTRTDLFTLVDDPGFMPDLNEYGIETITLPWNPETSLDIEMGVQEGHSSSFDLSTTPVSFSQHTLPRSSLSMNNHTSKLNFSEPISRSAINMSGLIERDTDILGSMNGELSFDFEFDAEGEIRKIEGKESDISSSIQKKRNDSYRIDSDEGEETVKFQHAEAKRRKKFNHTFEKTLMAYEEVDESMIGELGETDFFDSRDPSFAPQNRNHETSSNTYEDDDQQRKKRKLMGIKTDMRTELPSEDLILWRDDYIKNMEKQSAIKTRKLQEKAALNNVQFFVWSFSEELMHPSLKAMFLDNQKKKDSLKHKKRTNNELNDEPNNNIDSLNYQQTGKISETMNSNFEEEIELGRHVDEELPRRTSSVMPWNQSHISSRAGSVGLGMASISFDTPSVASTGHFSSTIRKNKLTASPLADTLEDVNINVGEDAMEDFEIFEATNPDTQTILQDNQLAIMEKESYNFLEYTQARIHQKGHTITFEELVPIFNSSRSVASQALCHVLLLASRNILTVHQAKPYEDIWIKLS</sequence>
<dbReference type="SUPFAM" id="SSF46785">
    <property type="entry name" value="Winged helix' DNA-binding domain"/>
    <property type="match status" value="1"/>
</dbReference>
<feature type="compositionally biased region" description="Polar residues" evidence="4">
    <location>
        <begin position="315"/>
        <end position="327"/>
    </location>
</feature>
<dbReference type="Pfam" id="PF04824">
    <property type="entry name" value="Rad21_Rec8"/>
    <property type="match status" value="1"/>
</dbReference>
<dbReference type="Proteomes" id="UP000663699">
    <property type="component" value="Chromosome 13"/>
</dbReference>
<dbReference type="AlphaFoldDB" id="A0A899G583"/>
<name>A0A899G583_9ASCO</name>
<feature type="domain" description="Rad21/Rec8-like protein N-terminal" evidence="6">
    <location>
        <begin position="15"/>
        <end position="113"/>
    </location>
</feature>
<feature type="region of interest" description="Disordered" evidence="4">
    <location>
        <begin position="414"/>
        <end position="437"/>
    </location>
</feature>
<dbReference type="InterPro" id="IPR006909">
    <property type="entry name" value="Rad21/Rec8_C_eu"/>
</dbReference>
<accession>A0A899G583</accession>
<dbReference type="PANTHER" id="PTHR12585:SF72">
    <property type="entry name" value="MEIOTIC RECOMBINATION PROTEIN REC8"/>
    <property type="match status" value="1"/>
</dbReference>
<dbReference type="InterPro" id="IPR023093">
    <property type="entry name" value="ScpA-like_C"/>
</dbReference>
<evidence type="ECO:0000259" key="5">
    <source>
        <dbReference type="Pfam" id="PF04824"/>
    </source>
</evidence>
<dbReference type="InterPro" id="IPR039781">
    <property type="entry name" value="Rad21/Rec8-like"/>
</dbReference>
<dbReference type="GO" id="GO:1990414">
    <property type="term" value="P:replication-born double-strand break repair via sister chromatid exchange"/>
    <property type="evidence" value="ECO:0007669"/>
    <property type="project" value="TreeGrafter"/>
</dbReference>
<evidence type="ECO:0000313" key="7">
    <source>
        <dbReference type="EMBL" id="QSL66589.1"/>
    </source>
</evidence>
<evidence type="ECO:0000256" key="1">
    <source>
        <dbReference type="ARBA" id="ARBA00004123"/>
    </source>
</evidence>
<dbReference type="InterPro" id="IPR006910">
    <property type="entry name" value="Rad21_Rec8_N"/>
</dbReference>
<keyword evidence="8" id="KW-1185">Reference proteome</keyword>
<evidence type="ECO:0008006" key="9">
    <source>
        <dbReference type="Google" id="ProtNLM"/>
    </source>
</evidence>
<dbReference type="InterPro" id="IPR036390">
    <property type="entry name" value="WH_DNA-bd_sf"/>
</dbReference>
<dbReference type="PANTHER" id="PTHR12585">
    <property type="entry name" value="SCC1 / RAD21 FAMILY MEMBER"/>
    <property type="match status" value="1"/>
</dbReference>
<evidence type="ECO:0000256" key="4">
    <source>
        <dbReference type="SAM" id="MobiDB-lite"/>
    </source>
</evidence>
<organism evidence="7 8">
    <name type="scientific">Pneumocystis wakefieldiae</name>
    <dbReference type="NCBI Taxonomy" id="38082"/>
    <lineage>
        <taxon>Eukaryota</taxon>
        <taxon>Fungi</taxon>
        <taxon>Dikarya</taxon>
        <taxon>Ascomycota</taxon>
        <taxon>Taphrinomycotina</taxon>
        <taxon>Pneumocystomycetes</taxon>
        <taxon>Pneumocystaceae</taxon>
        <taxon>Pneumocystis</taxon>
    </lineage>
</organism>
<dbReference type="Gene3D" id="1.10.10.580">
    <property type="entry name" value="Structural maintenance of chromosome 1. Chain E"/>
    <property type="match status" value="1"/>
</dbReference>
<dbReference type="GO" id="GO:0007062">
    <property type="term" value="P:sister chromatid cohesion"/>
    <property type="evidence" value="ECO:0007669"/>
    <property type="project" value="InterPro"/>
</dbReference>
<dbReference type="GO" id="GO:0003682">
    <property type="term" value="F:chromatin binding"/>
    <property type="evidence" value="ECO:0007669"/>
    <property type="project" value="TreeGrafter"/>
</dbReference>